<gene>
    <name evidence="1" type="ORF">SAMN05216240_1256</name>
</gene>
<dbReference type="EMBL" id="FXXC01000001">
    <property type="protein sequence ID" value="SMR92868.1"/>
    <property type="molecule type" value="Genomic_DNA"/>
</dbReference>
<evidence type="ECO:0000313" key="2">
    <source>
        <dbReference type="Proteomes" id="UP000196803"/>
    </source>
</evidence>
<proteinExistence type="predicted"/>
<sequence length="73" mass="8679">MPRPLFLDIDLQNKIWGFCRYDYIKIFVKKQYCLVININLCYNILGFVKKQSRKSSVEGIKGLLIIRLEEKPN</sequence>
<protein>
    <submittedName>
        <fullName evidence="1">Uncharacterized protein</fullName>
    </submittedName>
</protein>
<organism evidence="1 2">
    <name type="scientific">Caldicellulosiruptor bescii</name>
    <name type="common">Anaerocellum thermophilum</name>
    <dbReference type="NCBI Taxonomy" id="31899"/>
    <lineage>
        <taxon>Bacteria</taxon>
        <taxon>Bacillati</taxon>
        <taxon>Bacillota</taxon>
        <taxon>Bacillota incertae sedis</taxon>
        <taxon>Caldicellulosiruptorales</taxon>
        <taxon>Caldicellulosiruptoraceae</taxon>
        <taxon>Caldicellulosiruptor</taxon>
    </lineage>
</organism>
<keyword evidence="2" id="KW-1185">Reference proteome</keyword>
<reference evidence="1 2" key="1">
    <citation type="submission" date="2017-05" db="EMBL/GenBank/DDBJ databases">
        <authorList>
            <person name="Varghese N."/>
            <person name="Submissions S."/>
        </authorList>
    </citation>
    <scope>NUCLEOTIDE SEQUENCE [LARGE SCALE GENOMIC DNA]</scope>
    <source>
        <strain evidence="1 2">MACB1020</strain>
    </source>
</reference>
<name>A0ABY1S7W8_CALBS</name>
<accession>A0ABY1S7W8</accession>
<comment type="caution">
    <text evidence="1">The sequence shown here is derived from an EMBL/GenBank/DDBJ whole genome shotgun (WGS) entry which is preliminary data.</text>
</comment>
<evidence type="ECO:0000313" key="1">
    <source>
        <dbReference type="EMBL" id="SMR92868.1"/>
    </source>
</evidence>
<dbReference type="Proteomes" id="UP000196803">
    <property type="component" value="Unassembled WGS sequence"/>
</dbReference>